<dbReference type="InterPro" id="IPR051563">
    <property type="entry name" value="Glycosyl_Hydrolase_51"/>
</dbReference>
<dbReference type="AlphaFoldDB" id="A0AAV1AEE6"/>
<dbReference type="Proteomes" id="UP001157006">
    <property type="component" value="Chromosome 4"/>
</dbReference>
<evidence type="ECO:0000313" key="1">
    <source>
        <dbReference type="EMBL" id="CAI8608834.1"/>
    </source>
</evidence>
<dbReference type="GO" id="GO:0046556">
    <property type="term" value="F:alpha-L-arabinofuranosidase activity"/>
    <property type="evidence" value="ECO:0007669"/>
    <property type="project" value="TreeGrafter"/>
</dbReference>
<organism evidence="1 2">
    <name type="scientific">Vicia faba</name>
    <name type="common">Broad bean</name>
    <name type="synonym">Faba vulgaris</name>
    <dbReference type="NCBI Taxonomy" id="3906"/>
    <lineage>
        <taxon>Eukaryota</taxon>
        <taxon>Viridiplantae</taxon>
        <taxon>Streptophyta</taxon>
        <taxon>Embryophyta</taxon>
        <taxon>Tracheophyta</taxon>
        <taxon>Spermatophyta</taxon>
        <taxon>Magnoliopsida</taxon>
        <taxon>eudicotyledons</taxon>
        <taxon>Gunneridae</taxon>
        <taxon>Pentapetalae</taxon>
        <taxon>rosids</taxon>
        <taxon>fabids</taxon>
        <taxon>Fabales</taxon>
        <taxon>Fabaceae</taxon>
        <taxon>Papilionoideae</taxon>
        <taxon>50 kb inversion clade</taxon>
        <taxon>NPAAA clade</taxon>
        <taxon>Hologalegina</taxon>
        <taxon>IRL clade</taxon>
        <taxon>Fabeae</taxon>
        <taxon>Vicia</taxon>
    </lineage>
</organism>
<gene>
    <name evidence="1" type="ORF">VFH_IV104600</name>
</gene>
<reference evidence="1 2" key="1">
    <citation type="submission" date="2023-01" db="EMBL/GenBank/DDBJ databases">
        <authorList>
            <person name="Kreplak J."/>
        </authorList>
    </citation>
    <scope>NUCLEOTIDE SEQUENCE [LARGE SCALE GENOMIC DNA]</scope>
</reference>
<proteinExistence type="predicted"/>
<dbReference type="PANTHER" id="PTHR31776:SF18">
    <property type="entry name" value="NON-REDUCING END ALPHA-L-ARABINOFURANOSIDASE"/>
    <property type="match status" value="1"/>
</dbReference>
<name>A0AAV1AEE6_VICFA</name>
<accession>A0AAV1AEE6</accession>
<dbReference type="PANTHER" id="PTHR31776">
    <property type="entry name" value="ALPHA-L-ARABINOFURANOSIDASE 1"/>
    <property type="match status" value="1"/>
</dbReference>
<dbReference type="EMBL" id="OX451739">
    <property type="protein sequence ID" value="CAI8608834.1"/>
    <property type="molecule type" value="Genomic_DNA"/>
</dbReference>
<protein>
    <submittedName>
        <fullName evidence="1">Uncharacterized protein</fullName>
    </submittedName>
</protein>
<evidence type="ECO:0000313" key="2">
    <source>
        <dbReference type="Proteomes" id="UP001157006"/>
    </source>
</evidence>
<keyword evidence="2" id="KW-1185">Reference proteome</keyword>
<sequence>MLVLESLFQIHFFEEINHAGARGLWAELVNDKGFEAEASINGTSNIYPWTIIGENQSSIIISTESSSYFERNKIALRMDVICHKTSCPRGGVGISNPGFWGMMSIN</sequence>